<dbReference type="PANTHER" id="PTHR33606:SF3">
    <property type="entry name" value="PROTEIN YCII"/>
    <property type="match status" value="1"/>
</dbReference>
<name>A0A3A3Z7B0_9ACTN</name>
<dbReference type="InterPro" id="IPR005545">
    <property type="entry name" value="YCII"/>
</dbReference>
<accession>A0A3A3Z7B0</accession>
<organism evidence="3 4">
    <name type="scientific">Vallicoccus soli</name>
    <dbReference type="NCBI Taxonomy" id="2339232"/>
    <lineage>
        <taxon>Bacteria</taxon>
        <taxon>Bacillati</taxon>
        <taxon>Actinomycetota</taxon>
        <taxon>Actinomycetes</taxon>
        <taxon>Motilibacterales</taxon>
        <taxon>Vallicoccaceae</taxon>
        <taxon>Vallicoccus</taxon>
    </lineage>
</organism>
<dbReference type="OrthoDB" id="2293521at2"/>
<dbReference type="AlphaFoldDB" id="A0A3A3Z7B0"/>
<reference evidence="3 4" key="1">
    <citation type="submission" date="2018-09" db="EMBL/GenBank/DDBJ databases">
        <title>YIM 75000 draft genome.</title>
        <authorList>
            <person name="Tang S."/>
            <person name="Feng Y."/>
        </authorList>
    </citation>
    <scope>NUCLEOTIDE SEQUENCE [LARGE SCALE GENOMIC DNA]</scope>
    <source>
        <strain evidence="3 4">YIM 75000</strain>
    </source>
</reference>
<dbReference type="PANTHER" id="PTHR33606">
    <property type="entry name" value="PROTEIN YCII"/>
    <property type="match status" value="1"/>
</dbReference>
<sequence length="95" mass="10654">MAPVALYLLEYALPDDYLERRAPLRDEHLRLVRAAHERGEVLLAGALADPPDRAVLVWSVDDPAVVERFAREDPYVLHGAVSSWTVRPWTVVVGP</sequence>
<comment type="caution">
    <text evidence="3">The sequence shown here is derived from an EMBL/GenBank/DDBJ whole genome shotgun (WGS) entry which is preliminary data.</text>
</comment>
<dbReference type="InterPro" id="IPR051807">
    <property type="entry name" value="Sec-metab_biosynth-assoc"/>
</dbReference>
<evidence type="ECO:0000313" key="4">
    <source>
        <dbReference type="Proteomes" id="UP000265614"/>
    </source>
</evidence>
<comment type="similarity">
    <text evidence="1">Belongs to the YciI family.</text>
</comment>
<gene>
    <name evidence="3" type="ORF">D5H78_02215</name>
</gene>
<proteinExistence type="inferred from homology"/>
<evidence type="ECO:0000259" key="2">
    <source>
        <dbReference type="Pfam" id="PF03795"/>
    </source>
</evidence>
<feature type="domain" description="YCII-related" evidence="2">
    <location>
        <begin position="8"/>
        <end position="90"/>
    </location>
</feature>
<dbReference type="Gene3D" id="3.30.70.1060">
    <property type="entry name" value="Dimeric alpha+beta barrel"/>
    <property type="match status" value="1"/>
</dbReference>
<dbReference type="NCBIfam" id="NF009508">
    <property type="entry name" value="PRK12866.1"/>
    <property type="match status" value="1"/>
</dbReference>
<evidence type="ECO:0000256" key="1">
    <source>
        <dbReference type="ARBA" id="ARBA00007689"/>
    </source>
</evidence>
<protein>
    <recommendedName>
        <fullName evidence="2">YCII-related domain-containing protein</fullName>
    </recommendedName>
</protein>
<evidence type="ECO:0000313" key="3">
    <source>
        <dbReference type="EMBL" id="RJK97817.1"/>
    </source>
</evidence>
<dbReference type="Pfam" id="PF03795">
    <property type="entry name" value="YCII"/>
    <property type="match status" value="1"/>
</dbReference>
<keyword evidence="4" id="KW-1185">Reference proteome</keyword>
<dbReference type="SUPFAM" id="SSF54909">
    <property type="entry name" value="Dimeric alpha+beta barrel"/>
    <property type="match status" value="1"/>
</dbReference>
<dbReference type="InterPro" id="IPR011008">
    <property type="entry name" value="Dimeric_a/b-barrel"/>
</dbReference>
<dbReference type="EMBL" id="QZEZ01000001">
    <property type="protein sequence ID" value="RJK97817.1"/>
    <property type="molecule type" value="Genomic_DNA"/>
</dbReference>
<dbReference type="Proteomes" id="UP000265614">
    <property type="component" value="Unassembled WGS sequence"/>
</dbReference>
<dbReference type="RefSeq" id="WP_119948743.1">
    <property type="nucleotide sequence ID" value="NZ_QZEZ01000001.1"/>
</dbReference>